<sequence>MSFNYSNQHQGSQKPRNTNNEAIVEIRAGAGGDEAALFAGTLLNMYKKYATLKGWGFEVIDSNETSIGGFKSVVFELKGENAFAKIKNESGVHRVQRVPKTEKSGRVHTSTATVAVLAKASESELQIRPDELEITFSRAGGPGGQNVNKVETAVRILHKPSGIVVSSRQERNQQRNRDKAMDILRAKLLEIKKAEETGNITEERRKQIGTGDRSEKIRTYNFPQDRITDHRIKKSWGNIDKILNGNLDPVFDALTNQ</sequence>
<dbReference type="InterPro" id="IPR045853">
    <property type="entry name" value="Pep_chain_release_fac_I_sf"/>
</dbReference>
<dbReference type="AlphaFoldDB" id="A0A1F8H9V7"/>
<evidence type="ECO:0000313" key="7">
    <source>
        <dbReference type="Proteomes" id="UP000177745"/>
    </source>
</evidence>
<evidence type="ECO:0000259" key="5">
    <source>
        <dbReference type="PROSITE" id="PS00745"/>
    </source>
</evidence>
<dbReference type="Pfam" id="PF00472">
    <property type="entry name" value="RF-1"/>
    <property type="match status" value="1"/>
</dbReference>
<dbReference type="FunFam" id="3.30.160.20:FF:000004">
    <property type="entry name" value="Peptide chain release factor 1"/>
    <property type="match status" value="1"/>
</dbReference>
<keyword evidence="3" id="KW-0488">Methylation</keyword>
<evidence type="ECO:0000256" key="1">
    <source>
        <dbReference type="ARBA" id="ARBA00002986"/>
    </source>
</evidence>
<dbReference type="InterPro" id="IPR005139">
    <property type="entry name" value="PCRF"/>
</dbReference>
<evidence type="ECO:0000256" key="3">
    <source>
        <dbReference type="ARBA" id="ARBA00022481"/>
    </source>
</evidence>
<dbReference type="PROSITE" id="PS00745">
    <property type="entry name" value="RF_PROK_I"/>
    <property type="match status" value="1"/>
</dbReference>
<dbReference type="SUPFAM" id="SSF75620">
    <property type="entry name" value="Release factor"/>
    <property type="match status" value="1"/>
</dbReference>
<gene>
    <name evidence="6" type="ORF">A3G51_03260</name>
</gene>
<reference evidence="6 7" key="1">
    <citation type="journal article" date="2016" name="Nat. Commun.">
        <title>Thousands of microbial genomes shed light on interconnected biogeochemical processes in an aquifer system.</title>
        <authorList>
            <person name="Anantharaman K."/>
            <person name="Brown C.T."/>
            <person name="Hug L.A."/>
            <person name="Sharon I."/>
            <person name="Castelle C.J."/>
            <person name="Probst A.J."/>
            <person name="Thomas B.C."/>
            <person name="Singh A."/>
            <person name="Wilkins M.J."/>
            <person name="Karaoz U."/>
            <person name="Brodie E.L."/>
            <person name="Williams K.H."/>
            <person name="Hubbard S.S."/>
            <person name="Banfield J.F."/>
        </authorList>
    </citation>
    <scope>NUCLEOTIDE SEQUENCE [LARGE SCALE GENOMIC DNA]</scope>
</reference>
<accession>A0A1F8H9V7</accession>
<evidence type="ECO:0000313" key="6">
    <source>
        <dbReference type="EMBL" id="OGN34381.1"/>
    </source>
</evidence>
<dbReference type="Gene3D" id="3.30.160.20">
    <property type="match status" value="1"/>
</dbReference>
<dbReference type="PANTHER" id="PTHR43804">
    <property type="entry name" value="LD18447P"/>
    <property type="match status" value="1"/>
</dbReference>
<dbReference type="GO" id="GO:0003747">
    <property type="term" value="F:translation release factor activity"/>
    <property type="evidence" value="ECO:0007669"/>
    <property type="project" value="InterPro"/>
</dbReference>
<dbReference type="InterPro" id="IPR000352">
    <property type="entry name" value="Pep_chain_release_fac_I"/>
</dbReference>
<name>A0A1F8H9V7_9BACT</name>
<dbReference type="GO" id="GO:0005737">
    <property type="term" value="C:cytoplasm"/>
    <property type="evidence" value="ECO:0007669"/>
    <property type="project" value="UniProtKB-ARBA"/>
</dbReference>
<feature type="domain" description="Prokaryotic-type class I peptide chain release factors" evidence="5">
    <location>
        <begin position="138"/>
        <end position="154"/>
    </location>
</feature>
<dbReference type="InterPro" id="IPR050057">
    <property type="entry name" value="Prokaryotic/Mito_RF"/>
</dbReference>
<dbReference type="PANTHER" id="PTHR43804:SF7">
    <property type="entry name" value="LD18447P"/>
    <property type="match status" value="1"/>
</dbReference>
<comment type="similarity">
    <text evidence="2">Belongs to the prokaryotic/mitochondrial release factor family.</text>
</comment>
<dbReference type="SMART" id="SM00937">
    <property type="entry name" value="PCRF"/>
    <property type="match status" value="1"/>
</dbReference>
<keyword evidence="4" id="KW-0648">Protein biosynthesis</keyword>
<dbReference type="Proteomes" id="UP000177745">
    <property type="component" value="Unassembled WGS sequence"/>
</dbReference>
<proteinExistence type="inferred from homology"/>
<dbReference type="EMBL" id="MGKY01000001">
    <property type="protein sequence ID" value="OGN34381.1"/>
    <property type="molecule type" value="Genomic_DNA"/>
</dbReference>
<dbReference type="Gene3D" id="3.30.70.1660">
    <property type="match status" value="1"/>
</dbReference>
<dbReference type="FunFam" id="3.30.70.1660:FF:000002">
    <property type="entry name" value="Peptide chain release factor 1"/>
    <property type="match status" value="1"/>
</dbReference>
<organism evidence="6 7">
    <name type="scientific">Candidatus Yanofskybacteria bacterium RIFCSPLOWO2_12_FULL_43_11b</name>
    <dbReference type="NCBI Taxonomy" id="1802710"/>
    <lineage>
        <taxon>Bacteria</taxon>
        <taxon>Candidatus Yanofskyibacteriota</taxon>
    </lineage>
</organism>
<comment type="caution">
    <text evidence="6">The sequence shown here is derived from an EMBL/GenBank/DDBJ whole genome shotgun (WGS) entry which is preliminary data.</text>
</comment>
<protein>
    <submittedName>
        <fullName evidence="6">Peptide chain release factor 1</fullName>
    </submittedName>
</protein>
<dbReference type="Pfam" id="PF03462">
    <property type="entry name" value="PCRF"/>
    <property type="match status" value="1"/>
</dbReference>
<comment type="function">
    <text evidence="1">Peptide chain release factor 1 directs the termination of translation in response to the peptide chain termination codons UAG and UAA.</text>
</comment>
<evidence type="ECO:0000256" key="4">
    <source>
        <dbReference type="ARBA" id="ARBA00022917"/>
    </source>
</evidence>
<evidence type="ECO:0000256" key="2">
    <source>
        <dbReference type="ARBA" id="ARBA00010835"/>
    </source>
</evidence>